<proteinExistence type="predicted"/>
<comment type="caution">
    <text evidence="1">The sequence shown here is derived from an EMBL/GenBank/DDBJ whole genome shotgun (WGS) entry which is preliminary data.</text>
</comment>
<organism evidence="1 2">
    <name type="scientific">Haematococcus lacustris</name>
    <name type="common">Green alga</name>
    <name type="synonym">Haematococcus pluvialis</name>
    <dbReference type="NCBI Taxonomy" id="44745"/>
    <lineage>
        <taxon>Eukaryota</taxon>
        <taxon>Viridiplantae</taxon>
        <taxon>Chlorophyta</taxon>
        <taxon>core chlorophytes</taxon>
        <taxon>Chlorophyceae</taxon>
        <taxon>CS clade</taxon>
        <taxon>Chlamydomonadales</taxon>
        <taxon>Haematococcaceae</taxon>
        <taxon>Haematococcus</taxon>
    </lineage>
</organism>
<protein>
    <submittedName>
        <fullName evidence="1">Uncharacterized protein</fullName>
    </submittedName>
</protein>
<evidence type="ECO:0000313" key="2">
    <source>
        <dbReference type="Proteomes" id="UP000485058"/>
    </source>
</evidence>
<evidence type="ECO:0000313" key="1">
    <source>
        <dbReference type="EMBL" id="GFH21050.1"/>
    </source>
</evidence>
<gene>
    <name evidence="1" type="ORF">HaLaN_18279</name>
</gene>
<sequence>MTACSATAQI</sequence>
<reference evidence="1 2" key="1">
    <citation type="submission" date="2020-02" db="EMBL/GenBank/DDBJ databases">
        <title>Draft genome sequence of Haematococcus lacustris strain NIES-144.</title>
        <authorList>
            <person name="Morimoto D."/>
            <person name="Nakagawa S."/>
            <person name="Yoshida T."/>
            <person name="Sawayama S."/>
        </authorList>
    </citation>
    <scope>NUCLEOTIDE SEQUENCE [LARGE SCALE GENOMIC DNA]</scope>
    <source>
        <strain evidence="1 2">NIES-144</strain>
    </source>
</reference>
<keyword evidence="2" id="KW-1185">Reference proteome</keyword>
<accession>A0A699ZIY2</accession>
<name>A0A699ZIY2_HAELA</name>
<dbReference type="Proteomes" id="UP000485058">
    <property type="component" value="Unassembled WGS sequence"/>
</dbReference>
<dbReference type="EMBL" id="BLLF01001753">
    <property type="protein sequence ID" value="GFH21050.1"/>
    <property type="molecule type" value="Genomic_DNA"/>
</dbReference>